<evidence type="ECO:0000313" key="1">
    <source>
        <dbReference type="EMBL" id="EAY30031.1"/>
    </source>
</evidence>
<name>A1ZHM4_MICM2</name>
<dbReference type="RefSeq" id="WP_002695557.1">
    <property type="nucleotide sequence ID" value="NZ_AAWS01000008.1"/>
</dbReference>
<dbReference type="Proteomes" id="UP000004095">
    <property type="component" value="Unassembled WGS sequence"/>
</dbReference>
<dbReference type="EMBL" id="AAWS01000008">
    <property type="protein sequence ID" value="EAY30031.1"/>
    <property type="molecule type" value="Genomic_DNA"/>
</dbReference>
<reference evidence="1 2" key="1">
    <citation type="submission" date="2007-01" db="EMBL/GenBank/DDBJ databases">
        <authorList>
            <person name="Haygood M."/>
            <person name="Podell S."/>
            <person name="Anderson C."/>
            <person name="Hopkinson B."/>
            <person name="Roe K."/>
            <person name="Barbeau K."/>
            <person name="Gaasterland T."/>
            <person name="Ferriera S."/>
            <person name="Johnson J."/>
            <person name="Kravitz S."/>
            <person name="Beeson K."/>
            <person name="Sutton G."/>
            <person name="Rogers Y.-H."/>
            <person name="Friedman R."/>
            <person name="Frazier M."/>
            <person name="Venter J.C."/>
        </authorList>
    </citation>
    <scope>NUCLEOTIDE SEQUENCE [LARGE SCALE GENOMIC DNA]</scope>
    <source>
        <strain evidence="1 2">ATCC 23134</strain>
    </source>
</reference>
<dbReference type="OrthoDB" id="877253at2"/>
<evidence type="ECO:0000313" key="2">
    <source>
        <dbReference type="Proteomes" id="UP000004095"/>
    </source>
</evidence>
<gene>
    <name evidence="1" type="ORF">M23134_05364</name>
</gene>
<organism evidence="1 2">
    <name type="scientific">Microscilla marina ATCC 23134</name>
    <dbReference type="NCBI Taxonomy" id="313606"/>
    <lineage>
        <taxon>Bacteria</taxon>
        <taxon>Pseudomonadati</taxon>
        <taxon>Bacteroidota</taxon>
        <taxon>Cytophagia</taxon>
        <taxon>Cytophagales</taxon>
        <taxon>Microscillaceae</taxon>
        <taxon>Microscilla</taxon>
    </lineage>
</organism>
<dbReference type="AlphaFoldDB" id="A1ZHM4"/>
<sequence length="164" mass="19200">MKKSYYFLWFRLHQTDQYLIWVQADHNLVYLETPSFLPTFSSKEALKQYAHTKQIQLEADPPVLHHLDLALGWLSNPQADFNCLQFLAAWHLFGDIARSVNKFFLGNQQKDRLTNQVYDKLFGGNNRPASAYDPHWTVTELKRLAEVLTQGFQLMKGVTKEIKR</sequence>
<accession>A1ZHM4</accession>
<protein>
    <submittedName>
        <fullName evidence="1">Uncharacterized protein</fullName>
    </submittedName>
</protein>
<comment type="caution">
    <text evidence="1">The sequence shown here is derived from an EMBL/GenBank/DDBJ whole genome shotgun (WGS) entry which is preliminary data.</text>
</comment>
<proteinExistence type="predicted"/>
<keyword evidence="2" id="KW-1185">Reference proteome</keyword>